<dbReference type="Gene3D" id="3.40.50.10610">
    <property type="entry name" value="ABC-type transport auxiliary lipoprotein component"/>
    <property type="match status" value="1"/>
</dbReference>
<dbReference type="EMBL" id="JRFA01000017">
    <property type="protein sequence ID" value="KGN73886.1"/>
    <property type="molecule type" value="Genomic_DNA"/>
</dbReference>
<reference evidence="3 5" key="2">
    <citation type="submission" date="2018-06" db="EMBL/GenBank/DDBJ databases">
        <authorList>
            <consortium name="Pathogen Informatics"/>
            <person name="Doyle S."/>
        </authorList>
    </citation>
    <scope>NUCLEOTIDE SEQUENCE [LARGE SCALE GENOMIC DNA]</scope>
    <source>
        <strain evidence="3 5">NCTC11632</strain>
    </source>
</reference>
<dbReference type="Proteomes" id="UP000254156">
    <property type="component" value="Unassembled WGS sequence"/>
</dbReference>
<dbReference type="EMBL" id="UGTF01000002">
    <property type="protein sequence ID" value="SUB89619.1"/>
    <property type="molecule type" value="Genomic_DNA"/>
</dbReference>
<feature type="compositionally biased region" description="Polar residues" evidence="1">
    <location>
        <begin position="220"/>
        <end position="231"/>
    </location>
</feature>
<evidence type="ECO:0000313" key="5">
    <source>
        <dbReference type="Proteomes" id="UP000254156"/>
    </source>
</evidence>
<proteinExistence type="predicted"/>
<dbReference type="OrthoDB" id="1014694at2"/>
<name>A0A0A2E4X5_9PORP</name>
<organism evidence="2 4">
    <name type="scientific">Porphyromonas macacae</name>
    <dbReference type="NCBI Taxonomy" id="28115"/>
    <lineage>
        <taxon>Bacteria</taxon>
        <taxon>Pseudomonadati</taxon>
        <taxon>Bacteroidota</taxon>
        <taxon>Bacteroidia</taxon>
        <taxon>Bacteroidales</taxon>
        <taxon>Porphyromonadaceae</taxon>
        <taxon>Porphyromonas</taxon>
    </lineage>
</organism>
<evidence type="ECO:0000313" key="3">
    <source>
        <dbReference type="EMBL" id="SUB89619.1"/>
    </source>
</evidence>
<keyword evidence="4" id="KW-1185">Reference proteome</keyword>
<feature type="region of interest" description="Disordered" evidence="1">
    <location>
        <begin position="210"/>
        <end position="231"/>
    </location>
</feature>
<dbReference type="AlphaFoldDB" id="A0A0A2E4X5"/>
<dbReference type="RefSeq" id="WP_025003696.1">
    <property type="nucleotide sequence ID" value="NZ_JRFA01000017.1"/>
</dbReference>
<dbReference type="Pfam" id="PF05643">
    <property type="entry name" value="GNA1162-like"/>
    <property type="match status" value="1"/>
</dbReference>
<dbReference type="InterPro" id="IPR008517">
    <property type="entry name" value="GNA1162-like"/>
</dbReference>
<sequence>MNTFDSYFIKKLQSFPLLILILTVLTGCGTSLTREELYPKIYVEKPVSILIMPPINQTNHVDAKEYFYSSLMMPLAEKGYYIFSPYLSEELLQQESANDAEQFIDTSLKPFLNVFNTDAVLFTIIKKWDKSSILSTINVEAEYILKSAHTNEVLFQRNADIVVDCSVTQNAGLLGMVANALATAATDKIVGARKTNSFIVSDMPEGKYSPMYGVDKKQSTKPQNISGTTVR</sequence>
<protein>
    <submittedName>
        <fullName evidence="2">Bacterial lipoprotein</fullName>
    </submittedName>
    <submittedName>
        <fullName evidence="3">Lipoprotein NMB1124/NMB1162</fullName>
    </submittedName>
</protein>
<dbReference type="eggNOG" id="COG4380">
    <property type="taxonomic scope" value="Bacteria"/>
</dbReference>
<gene>
    <name evidence="2" type="ORF">HQ47_06495</name>
    <name evidence="3" type="ORF">NCTC11632_01735</name>
</gene>
<evidence type="ECO:0000313" key="2">
    <source>
        <dbReference type="EMBL" id="KGN73886.1"/>
    </source>
</evidence>
<accession>A0A0A2E4X5</accession>
<dbReference type="Proteomes" id="UP000030103">
    <property type="component" value="Unassembled WGS sequence"/>
</dbReference>
<keyword evidence="2" id="KW-0449">Lipoprotein</keyword>
<evidence type="ECO:0000313" key="4">
    <source>
        <dbReference type="Proteomes" id="UP000030103"/>
    </source>
</evidence>
<reference evidence="2 4" key="1">
    <citation type="submission" date="2014-09" db="EMBL/GenBank/DDBJ databases">
        <title>Draft Genome Sequence of Porphyromonas macacae COT-192_OH2859.</title>
        <authorList>
            <person name="Wallis C."/>
            <person name="Deusch O."/>
            <person name="O'Flynn C."/>
            <person name="Davis I."/>
            <person name="Horsfall A."/>
            <person name="Kirkwood N."/>
            <person name="Harris S."/>
            <person name="Eisen J.A."/>
            <person name="Coil D.A."/>
            <person name="Darling A.E."/>
            <person name="Jospin G."/>
            <person name="Alexiev A."/>
        </authorList>
    </citation>
    <scope>NUCLEOTIDE SEQUENCE [LARGE SCALE GENOMIC DNA]</scope>
    <source>
        <strain evidence="4">COT-192 OH2859</strain>
        <strain evidence="2">COT-192_OH2859</strain>
    </source>
</reference>
<dbReference type="STRING" id="28115.HQ47_06495"/>
<evidence type="ECO:0000256" key="1">
    <source>
        <dbReference type="SAM" id="MobiDB-lite"/>
    </source>
</evidence>